<sequence length="67" mass="7548">MQVIGKNPPFHAHCLSLESADRTLTQVGKKGPDVSELIWYTVKLRSNTKPTASLAMIIFQKKLHRES</sequence>
<proteinExistence type="predicted"/>
<name>A0A2P2LUV3_RHIMU</name>
<dbReference type="EMBL" id="GGEC01041275">
    <property type="protein sequence ID" value="MBX21759.1"/>
    <property type="molecule type" value="Transcribed_RNA"/>
</dbReference>
<evidence type="ECO:0000313" key="1">
    <source>
        <dbReference type="EMBL" id="MBX21759.1"/>
    </source>
</evidence>
<protein>
    <submittedName>
        <fullName evidence="1">Glutathione synthetaseic-like</fullName>
    </submittedName>
</protein>
<dbReference type="AlphaFoldDB" id="A0A2P2LUV3"/>
<organism evidence="1">
    <name type="scientific">Rhizophora mucronata</name>
    <name type="common">Asiatic mangrove</name>
    <dbReference type="NCBI Taxonomy" id="61149"/>
    <lineage>
        <taxon>Eukaryota</taxon>
        <taxon>Viridiplantae</taxon>
        <taxon>Streptophyta</taxon>
        <taxon>Embryophyta</taxon>
        <taxon>Tracheophyta</taxon>
        <taxon>Spermatophyta</taxon>
        <taxon>Magnoliopsida</taxon>
        <taxon>eudicotyledons</taxon>
        <taxon>Gunneridae</taxon>
        <taxon>Pentapetalae</taxon>
        <taxon>rosids</taxon>
        <taxon>fabids</taxon>
        <taxon>Malpighiales</taxon>
        <taxon>Rhizophoraceae</taxon>
        <taxon>Rhizophora</taxon>
    </lineage>
</organism>
<accession>A0A2P2LUV3</accession>
<reference evidence="1" key="1">
    <citation type="submission" date="2018-02" db="EMBL/GenBank/DDBJ databases">
        <title>Rhizophora mucronata_Transcriptome.</title>
        <authorList>
            <person name="Meera S.P."/>
            <person name="Sreeshan A."/>
            <person name="Augustine A."/>
        </authorList>
    </citation>
    <scope>NUCLEOTIDE SEQUENCE</scope>
    <source>
        <tissue evidence="1">Leaf</tissue>
    </source>
</reference>